<dbReference type="Proteomes" id="UP000241222">
    <property type="component" value="Unassembled WGS sequence"/>
</dbReference>
<keyword evidence="3" id="KW-1185">Reference proteome</keyword>
<organism evidence="2 3">
    <name type="scientific">Photobacterium lutimaris</name>
    <dbReference type="NCBI Taxonomy" id="388278"/>
    <lineage>
        <taxon>Bacteria</taxon>
        <taxon>Pseudomonadati</taxon>
        <taxon>Pseudomonadota</taxon>
        <taxon>Gammaproteobacteria</taxon>
        <taxon>Vibrionales</taxon>
        <taxon>Vibrionaceae</taxon>
        <taxon>Photobacterium</taxon>
    </lineage>
</organism>
<dbReference type="AlphaFoldDB" id="A0A2T3J0C8"/>
<dbReference type="Gene3D" id="3.90.1340.10">
    <property type="entry name" value="Phage tail collar domain"/>
    <property type="match status" value="1"/>
</dbReference>
<dbReference type="InterPro" id="IPR011083">
    <property type="entry name" value="Phage_tail_collar_dom"/>
</dbReference>
<reference evidence="2 3" key="1">
    <citation type="submission" date="2018-03" db="EMBL/GenBank/DDBJ databases">
        <title>Whole genome sequencing of Histamine producing bacteria.</title>
        <authorList>
            <person name="Butler K."/>
        </authorList>
    </citation>
    <scope>NUCLEOTIDE SEQUENCE [LARGE SCALE GENOMIC DNA]</scope>
    <source>
        <strain evidence="2 3">JCM 13586</strain>
    </source>
</reference>
<accession>A0A2T3J0C8</accession>
<dbReference type="SUPFAM" id="SSF88874">
    <property type="entry name" value="Receptor-binding domain of short tail fibre protein gp12"/>
    <property type="match status" value="1"/>
</dbReference>
<evidence type="ECO:0000313" key="2">
    <source>
        <dbReference type="EMBL" id="PSU34409.1"/>
    </source>
</evidence>
<gene>
    <name evidence="2" type="ORF">C9I99_10570</name>
</gene>
<evidence type="ECO:0000259" key="1">
    <source>
        <dbReference type="Pfam" id="PF07484"/>
    </source>
</evidence>
<name>A0A2T3J0C8_9GAMM</name>
<comment type="caution">
    <text evidence="2">The sequence shown here is derived from an EMBL/GenBank/DDBJ whole genome shotgun (WGS) entry which is preliminary data.</text>
</comment>
<proteinExistence type="predicted"/>
<evidence type="ECO:0000313" key="3">
    <source>
        <dbReference type="Proteomes" id="UP000241222"/>
    </source>
</evidence>
<dbReference type="RefSeq" id="WP_107348835.1">
    <property type="nucleotide sequence ID" value="NZ_PYMH01000003.1"/>
</dbReference>
<sequence>METYIGSIHTVGFNFAPKGSSFCQGQLLPINNNEAVFALLGTTFGGDGRTTLGLPDLQGRSPVGVGQGKGLSTIMWGQSYGSELTTLSLNNLPQHSHVAEFNPSGGGGSVEVSVMASKKAGDTAAKDNAVLANVTEGMGLQTAYAANPADADLVSLGGVRVQGSSSGGGTVAVGNTGSNQAFGIRNPYLGLYHIISLVGVFPSRN</sequence>
<feature type="domain" description="Phage tail collar" evidence="1">
    <location>
        <begin position="6"/>
        <end position="62"/>
    </location>
</feature>
<dbReference type="OrthoDB" id="9810174at2"/>
<dbReference type="EMBL" id="PYMH01000003">
    <property type="protein sequence ID" value="PSU34409.1"/>
    <property type="molecule type" value="Genomic_DNA"/>
</dbReference>
<protein>
    <recommendedName>
        <fullName evidence="1">Phage tail collar domain-containing protein</fullName>
    </recommendedName>
</protein>
<dbReference type="InterPro" id="IPR037053">
    <property type="entry name" value="Phage_tail_collar_dom_sf"/>
</dbReference>
<dbReference type="Pfam" id="PF07484">
    <property type="entry name" value="Collar"/>
    <property type="match status" value="1"/>
</dbReference>